<feature type="transmembrane region" description="Helical" evidence="1">
    <location>
        <begin position="91"/>
        <end position="112"/>
    </location>
</feature>
<dbReference type="Proteomes" id="UP000094271">
    <property type="component" value="Unassembled WGS sequence"/>
</dbReference>
<protein>
    <submittedName>
        <fullName evidence="2">Uncharacterized protein</fullName>
    </submittedName>
</protein>
<dbReference type="EMBL" id="MEHD01000036">
    <property type="protein sequence ID" value="ODR49828.1"/>
    <property type="molecule type" value="Genomic_DNA"/>
</dbReference>
<evidence type="ECO:0000313" key="6">
    <source>
        <dbReference type="Proteomes" id="UP000094271"/>
    </source>
</evidence>
<feature type="transmembrane region" description="Helical" evidence="1">
    <location>
        <begin position="5"/>
        <end position="23"/>
    </location>
</feature>
<feature type="transmembrane region" description="Helical" evidence="1">
    <location>
        <begin position="119"/>
        <end position="140"/>
    </location>
</feature>
<feature type="transmembrane region" description="Helical" evidence="1">
    <location>
        <begin position="62"/>
        <end position="85"/>
    </location>
</feature>
<dbReference type="Proteomes" id="UP000094869">
    <property type="component" value="Unassembled WGS sequence"/>
</dbReference>
<evidence type="ECO:0000313" key="3">
    <source>
        <dbReference type="EMBL" id="ODR47018.1"/>
    </source>
</evidence>
<dbReference type="EMBL" id="MEHA01000021">
    <property type="protein sequence ID" value="ODR47018.1"/>
    <property type="molecule type" value="Genomic_DNA"/>
</dbReference>
<keyword evidence="1" id="KW-0812">Transmembrane</keyword>
<feature type="transmembrane region" description="Helical" evidence="1">
    <location>
        <begin position="29"/>
        <end position="50"/>
    </location>
</feature>
<sequence length="190" mass="21348">MYKGIVQLVIGLMMIVTLLVGYLPIPEYLVELTCISNMLGGVLLTIDGILSICGKKNLSSNLYRAVCVCILTVFIICLGSLTGFFHFNFKGAFFFLHVINPIAFVGCYLLFCNDAERRIVSAANFITPVLMLVYLLFDYIRCQFTGKFVYGFAEPDVLTFPYAVLIGIAVYIIMMLFSFCLLKVNKVIHR</sequence>
<dbReference type="EMBL" id="MCGH01000003">
    <property type="protein sequence ID" value="ODM03588.1"/>
    <property type="molecule type" value="Genomic_DNA"/>
</dbReference>
<keyword evidence="7" id="KW-1185">Reference proteome</keyword>
<evidence type="ECO:0000313" key="5">
    <source>
        <dbReference type="Proteomes" id="UP000094067"/>
    </source>
</evidence>
<dbReference type="RefSeq" id="WP_069154027.1">
    <property type="nucleotide sequence ID" value="NZ_JAQCZP010000003.1"/>
</dbReference>
<proteinExistence type="predicted"/>
<gene>
    <name evidence="3" type="ORF">BEI59_23655</name>
    <name evidence="2" type="ORF">BEI61_04386</name>
    <name evidence="4" type="ORF">BEI63_22140</name>
</gene>
<evidence type="ECO:0000256" key="1">
    <source>
        <dbReference type="SAM" id="Phobius"/>
    </source>
</evidence>
<keyword evidence="1" id="KW-0472">Membrane</keyword>
<dbReference type="AlphaFoldDB" id="A0A1E3A4C8"/>
<feature type="transmembrane region" description="Helical" evidence="1">
    <location>
        <begin position="160"/>
        <end position="182"/>
    </location>
</feature>
<dbReference type="OrthoDB" id="2054276at2"/>
<accession>A0A1E3A4C8</accession>
<reference evidence="4 7" key="2">
    <citation type="submission" date="2016-08" db="EMBL/GenBank/DDBJ databases">
        <title>Characterization of Isolates of Eisenbergiella tayi Derived from Blood Cultures, Using Whole Genome Sequencing.</title>
        <authorList>
            <person name="Bernier A.-M."/>
            <person name="Burdz T."/>
            <person name="Wiebe D."/>
            <person name="Bernard K."/>
        </authorList>
    </citation>
    <scope>NUCLEOTIDE SEQUENCE [LARGE SCALE GENOMIC DNA]</scope>
    <source>
        <strain evidence="4 7">NML120146</strain>
    </source>
</reference>
<reference evidence="2 5" key="1">
    <citation type="submission" date="2016-07" db="EMBL/GenBank/DDBJ databases">
        <title>Characterization of isolates of Eisenbergiella tayi derived from blood cultures, using whole genome sequencing.</title>
        <authorList>
            <person name="Burdz T."/>
            <person name="Wiebe D."/>
            <person name="Huynh C."/>
            <person name="Bernard K."/>
        </authorList>
    </citation>
    <scope>NUCLEOTIDE SEQUENCE [LARGE SCALE GENOMIC DNA]</scope>
    <source>
        <strain evidence="2 5">NML 110608</strain>
    </source>
</reference>
<organism evidence="2 5">
    <name type="scientific">Eisenbergiella tayi</name>
    <dbReference type="NCBI Taxonomy" id="1432052"/>
    <lineage>
        <taxon>Bacteria</taxon>
        <taxon>Bacillati</taxon>
        <taxon>Bacillota</taxon>
        <taxon>Clostridia</taxon>
        <taxon>Lachnospirales</taxon>
        <taxon>Lachnospiraceae</taxon>
        <taxon>Eisenbergiella</taxon>
    </lineage>
</organism>
<keyword evidence="1" id="KW-1133">Transmembrane helix</keyword>
<reference evidence="3 6" key="3">
    <citation type="submission" date="2016-08" db="EMBL/GenBank/DDBJ databases">
        <authorList>
            <person name="Seilhamer J.J."/>
        </authorList>
    </citation>
    <scope>NUCLEOTIDE SEQUENCE [LARGE SCALE GENOMIC DNA]</scope>
    <source>
        <strain evidence="3 6">NML150140-1</strain>
    </source>
</reference>
<evidence type="ECO:0000313" key="7">
    <source>
        <dbReference type="Proteomes" id="UP000094869"/>
    </source>
</evidence>
<dbReference type="Proteomes" id="UP000094067">
    <property type="component" value="Unassembled WGS sequence"/>
</dbReference>
<name>A0A1E3A4C8_9FIRM</name>
<evidence type="ECO:0000313" key="4">
    <source>
        <dbReference type="EMBL" id="ODR49828.1"/>
    </source>
</evidence>
<comment type="caution">
    <text evidence="2">The sequence shown here is derived from an EMBL/GenBank/DDBJ whole genome shotgun (WGS) entry which is preliminary data.</text>
</comment>
<evidence type="ECO:0000313" key="2">
    <source>
        <dbReference type="EMBL" id="ODM03588.1"/>
    </source>
</evidence>